<dbReference type="InterPro" id="IPR033859">
    <property type="entry name" value="MPN_CSN6"/>
</dbReference>
<dbReference type="PANTHER" id="PTHR10540:SF8">
    <property type="entry name" value="COP9 SIGNALOSOME COMPLEX SUBUNIT 6"/>
    <property type="match status" value="1"/>
</dbReference>
<evidence type="ECO:0000256" key="2">
    <source>
        <dbReference type="RuleBase" id="RU367006"/>
    </source>
</evidence>
<reference evidence="5" key="2">
    <citation type="submission" date="2023-05" db="EMBL/GenBank/DDBJ databases">
        <authorList>
            <consortium name="Lawrence Berkeley National Laboratory"/>
            <person name="Steindorff A."/>
            <person name="Hensen N."/>
            <person name="Bonometti L."/>
            <person name="Westerberg I."/>
            <person name="Brannstrom I.O."/>
            <person name="Guillou S."/>
            <person name="Cros-Aarteil S."/>
            <person name="Calhoun S."/>
            <person name="Haridas S."/>
            <person name="Kuo A."/>
            <person name="Mondo S."/>
            <person name="Pangilinan J."/>
            <person name="Riley R."/>
            <person name="Labutti K."/>
            <person name="Andreopoulos B."/>
            <person name="Lipzen A."/>
            <person name="Chen C."/>
            <person name="Yanf M."/>
            <person name="Daum C."/>
            <person name="Ng V."/>
            <person name="Clum A."/>
            <person name="Ohm R."/>
            <person name="Martin F."/>
            <person name="Silar P."/>
            <person name="Natvig D."/>
            <person name="Lalanne C."/>
            <person name="Gautier V."/>
            <person name="Ament-Velasquez S.L."/>
            <person name="Kruys A."/>
            <person name="Hutchinson M.I."/>
            <person name="Powell A.J."/>
            <person name="Barry K."/>
            <person name="Miller A.N."/>
            <person name="Grigoriev I.V."/>
            <person name="Debuchy R."/>
            <person name="Gladieux P."/>
            <person name="Thoren M.H."/>
            <person name="Johannesson H."/>
        </authorList>
    </citation>
    <scope>NUCLEOTIDE SEQUENCE</scope>
    <source>
        <strain evidence="5">PSN243</strain>
    </source>
</reference>
<sequence length="497" mass="54490">MEQGSNLRGKSKAELAPCQSNPATTLLTTSGTKRKQQSSGVGDDTNTPHDNISPQPKVELTSPHNQNGARNMADQPVNELLSAQKSSDSGLQVALHPLPLLEISDYITRGYQRGFKGAIVGALLGQQNGREITIEQSFTLKAQKNDRGFYELDELWFVARLEQLKLVHKVPQQLELVGWYSLVPKTGPSALHLPIHRQIIAQNESAILLGFHVEDVLHPVPGDPLPLTIYESNMETDDTLRDDAGAEDKEMKDSEGPAKMTLKFRELPYTTETGEAEMIAMQFIREGAANANLDDAERRIPEQSDKKIAVDDGKGKRRAVTQAETGKGKAIDDATSKGHSKDKDASLTKSEAEFMSALQTKYNAIRMMKSRVDLIVAYLQKLPPDFVSGKLTTPEAAEAARASNGAFSVPSNRILRQIQALVTNIELATPAHQATLEREILKETNDVNLISLLANLVASVSDVREAGKKFAIVEATKNSKNRSYDALERGSSDHHML</sequence>
<comment type="similarity">
    <text evidence="1 2">Belongs to the peptidase M67A family. CSN6 subfamily.</text>
</comment>
<comment type="caution">
    <text evidence="5">The sequence shown here is derived from an EMBL/GenBank/DDBJ whole genome shotgun (WGS) entry which is preliminary data.</text>
</comment>
<feature type="compositionally biased region" description="Basic and acidic residues" evidence="3">
    <location>
        <begin position="301"/>
        <end position="314"/>
    </location>
</feature>
<feature type="region of interest" description="Disordered" evidence="3">
    <location>
        <begin position="1"/>
        <end position="71"/>
    </location>
</feature>
<name>A0AAV9GT74_9PEZI</name>
<keyword evidence="2" id="KW-0736">Signalosome</keyword>
<dbReference type="GO" id="GO:0008180">
    <property type="term" value="C:COP9 signalosome"/>
    <property type="evidence" value="ECO:0007669"/>
    <property type="project" value="UniProtKB-UniRule"/>
</dbReference>
<proteinExistence type="inferred from homology"/>
<evidence type="ECO:0000256" key="1">
    <source>
        <dbReference type="ARBA" id="ARBA00010893"/>
    </source>
</evidence>
<feature type="domain" description="MPN" evidence="4">
    <location>
        <begin position="93"/>
        <end position="236"/>
    </location>
</feature>
<comment type="function">
    <text evidence="2">Component of the COP9 signalosome complex (CSN), a complex involved in various cellular and developmental processes.</text>
</comment>
<dbReference type="InterPro" id="IPR024969">
    <property type="entry name" value="EIF3F/CSN6-like_C"/>
</dbReference>
<dbReference type="SMART" id="SM00232">
    <property type="entry name" value="JAB_MPN"/>
    <property type="match status" value="1"/>
</dbReference>
<dbReference type="Pfam" id="PF13012">
    <property type="entry name" value="MitMem_reg"/>
    <property type="match status" value="1"/>
</dbReference>
<organism evidence="5 6">
    <name type="scientific">Podospora aff. communis PSN243</name>
    <dbReference type="NCBI Taxonomy" id="3040156"/>
    <lineage>
        <taxon>Eukaryota</taxon>
        <taxon>Fungi</taxon>
        <taxon>Dikarya</taxon>
        <taxon>Ascomycota</taxon>
        <taxon>Pezizomycotina</taxon>
        <taxon>Sordariomycetes</taxon>
        <taxon>Sordariomycetidae</taxon>
        <taxon>Sordariales</taxon>
        <taxon>Podosporaceae</taxon>
        <taxon>Podospora</taxon>
    </lineage>
</organism>
<dbReference type="GO" id="GO:0008237">
    <property type="term" value="F:metallopeptidase activity"/>
    <property type="evidence" value="ECO:0007669"/>
    <property type="project" value="InterPro"/>
</dbReference>
<dbReference type="AlphaFoldDB" id="A0AAV9GT74"/>
<reference evidence="5" key="1">
    <citation type="journal article" date="2023" name="Mol. Phylogenet. Evol.">
        <title>Genome-scale phylogeny and comparative genomics of the fungal order Sordariales.</title>
        <authorList>
            <person name="Hensen N."/>
            <person name="Bonometti L."/>
            <person name="Westerberg I."/>
            <person name="Brannstrom I.O."/>
            <person name="Guillou S."/>
            <person name="Cros-Aarteil S."/>
            <person name="Calhoun S."/>
            <person name="Haridas S."/>
            <person name="Kuo A."/>
            <person name="Mondo S."/>
            <person name="Pangilinan J."/>
            <person name="Riley R."/>
            <person name="LaButti K."/>
            <person name="Andreopoulos B."/>
            <person name="Lipzen A."/>
            <person name="Chen C."/>
            <person name="Yan M."/>
            <person name="Daum C."/>
            <person name="Ng V."/>
            <person name="Clum A."/>
            <person name="Steindorff A."/>
            <person name="Ohm R.A."/>
            <person name="Martin F."/>
            <person name="Silar P."/>
            <person name="Natvig D.O."/>
            <person name="Lalanne C."/>
            <person name="Gautier V."/>
            <person name="Ament-Velasquez S.L."/>
            <person name="Kruys A."/>
            <person name="Hutchinson M.I."/>
            <person name="Powell A.J."/>
            <person name="Barry K."/>
            <person name="Miller A.N."/>
            <person name="Grigoriev I.V."/>
            <person name="Debuchy R."/>
            <person name="Gladieux P."/>
            <person name="Hiltunen Thoren M."/>
            <person name="Johannesson H."/>
        </authorList>
    </citation>
    <scope>NUCLEOTIDE SEQUENCE</scope>
    <source>
        <strain evidence="5">PSN243</strain>
    </source>
</reference>
<feature type="compositionally biased region" description="Polar residues" evidence="3">
    <location>
        <begin position="18"/>
        <end position="54"/>
    </location>
</feature>
<dbReference type="PANTHER" id="PTHR10540">
    <property type="entry name" value="EUKARYOTIC TRANSLATION INITIATION FACTOR 3 SUBUNIT F-RELATED"/>
    <property type="match status" value="1"/>
</dbReference>
<accession>A0AAV9GT74</accession>
<feature type="compositionally biased region" description="Basic and acidic residues" evidence="3">
    <location>
        <begin position="326"/>
        <end position="346"/>
    </location>
</feature>
<keyword evidence="2" id="KW-0539">Nucleus</keyword>
<keyword evidence="2" id="KW-0963">Cytoplasm</keyword>
<dbReference type="Pfam" id="PF01398">
    <property type="entry name" value="JAB"/>
    <property type="match status" value="1"/>
</dbReference>
<dbReference type="GO" id="GO:0005737">
    <property type="term" value="C:cytoplasm"/>
    <property type="evidence" value="ECO:0007669"/>
    <property type="project" value="UniProtKB-SubCell"/>
</dbReference>
<evidence type="ECO:0000256" key="3">
    <source>
        <dbReference type="SAM" id="MobiDB-lite"/>
    </source>
</evidence>
<dbReference type="Proteomes" id="UP001321760">
    <property type="component" value="Unassembled WGS sequence"/>
</dbReference>
<keyword evidence="6" id="KW-1185">Reference proteome</keyword>
<protein>
    <recommendedName>
        <fullName evidence="2">COP9 signalosome complex subunit 6</fullName>
    </recommendedName>
</protein>
<comment type="subcellular location">
    <subcellularLocation>
        <location evidence="2">Cytoplasm</location>
    </subcellularLocation>
    <subcellularLocation>
        <location evidence="2">Nucleus</location>
    </subcellularLocation>
</comment>
<dbReference type="PROSITE" id="PS50249">
    <property type="entry name" value="MPN"/>
    <property type="match status" value="1"/>
</dbReference>
<dbReference type="GO" id="GO:0000338">
    <property type="term" value="P:protein deneddylation"/>
    <property type="evidence" value="ECO:0007669"/>
    <property type="project" value="InterPro"/>
</dbReference>
<dbReference type="InterPro" id="IPR000555">
    <property type="entry name" value="JAMM/MPN+_dom"/>
</dbReference>
<dbReference type="CDD" id="cd08063">
    <property type="entry name" value="MPN_CSN6"/>
    <property type="match status" value="1"/>
</dbReference>
<feature type="region of interest" description="Disordered" evidence="3">
    <location>
        <begin position="301"/>
        <end position="346"/>
    </location>
</feature>
<evidence type="ECO:0000313" key="5">
    <source>
        <dbReference type="EMBL" id="KAK4450755.1"/>
    </source>
</evidence>
<dbReference type="EMBL" id="MU865931">
    <property type="protein sequence ID" value="KAK4450755.1"/>
    <property type="molecule type" value="Genomic_DNA"/>
</dbReference>
<dbReference type="Gene3D" id="3.40.140.10">
    <property type="entry name" value="Cytidine Deaminase, domain 2"/>
    <property type="match status" value="1"/>
</dbReference>
<evidence type="ECO:0000313" key="6">
    <source>
        <dbReference type="Proteomes" id="UP001321760"/>
    </source>
</evidence>
<evidence type="ECO:0000259" key="4">
    <source>
        <dbReference type="PROSITE" id="PS50249"/>
    </source>
</evidence>
<gene>
    <name evidence="5" type="ORF">QBC34DRAFT_402455</name>
</gene>
<dbReference type="InterPro" id="IPR037518">
    <property type="entry name" value="MPN"/>
</dbReference>